<dbReference type="GO" id="GO:0016757">
    <property type="term" value="F:glycosyltransferase activity"/>
    <property type="evidence" value="ECO:0007669"/>
    <property type="project" value="UniProtKB-KW"/>
</dbReference>
<dbReference type="InterPro" id="IPR000836">
    <property type="entry name" value="PRTase_dom"/>
</dbReference>
<name>A0A9E8N8R8_9BACT</name>
<dbReference type="Gene3D" id="3.30.1310.20">
    <property type="entry name" value="PRTase-like"/>
    <property type="match status" value="1"/>
</dbReference>
<evidence type="ECO:0000259" key="1">
    <source>
        <dbReference type="Pfam" id="PF00156"/>
    </source>
</evidence>
<dbReference type="KEGG" id="dpf:ON006_22975"/>
<feature type="domain" description="Phosphoribosyltransferase" evidence="1">
    <location>
        <begin position="26"/>
        <end position="169"/>
    </location>
</feature>
<evidence type="ECO:0000313" key="2">
    <source>
        <dbReference type="EMBL" id="WAC10596.1"/>
    </source>
</evidence>
<dbReference type="SUPFAM" id="SSF53271">
    <property type="entry name" value="PRTase-like"/>
    <property type="match status" value="1"/>
</dbReference>
<accession>A0A9E8N8R8</accession>
<keyword evidence="3" id="KW-1185">Reference proteome</keyword>
<evidence type="ECO:0000313" key="3">
    <source>
        <dbReference type="Proteomes" id="UP001164653"/>
    </source>
</evidence>
<sequence>MTKETGSIIFEDREDAGKQLGNFLKERYRHLDPLVLGVPRGGAVVAHHVAKSLGTEAEVIISKKLPLPGNAEIGFGAIAEDLSVYIATRYPLNLKPETICEIIDRQTDEVNRRIHDYRGGRSLPDMKDRTVIIVDDGIATGVTLIPLLRLCRKKGASRIVVAAPVGGRNYDPNLNEADNLEILVFPEWFYAVGQVYAFFKDLSDKDMERILSQ</sequence>
<dbReference type="RefSeq" id="WP_244822369.1">
    <property type="nucleotide sequence ID" value="NZ_CP112998.1"/>
</dbReference>
<dbReference type="EMBL" id="CP112998">
    <property type="protein sequence ID" value="WAC10596.1"/>
    <property type="molecule type" value="Genomic_DNA"/>
</dbReference>
<dbReference type="CDD" id="cd06223">
    <property type="entry name" value="PRTases_typeI"/>
    <property type="match status" value="1"/>
</dbReference>
<dbReference type="AlphaFoldDB" id="A0A9E8N8R8"/>
<organism evidence="2 3">
    <name type="scientific">Dyadobacter pollutisoli</name>
    <dbReference type="NCBI Taxonomy" id="2910158"/>
    <lineage>
        <taxon>Bacteria</taxon>
        <taxon>Pseudomonadati</taxon>
        <taxon>Bacteroidota</taxon>
        <taxon>Cytophagia</taxon>
        <taxon>Cytophagales</taxon>
        <taxon>Spirosomataceae</taxon>
        <taxon>Dyadobacter</taxon>
    </lineage>
</organism>
<keyword evidence="2" id="KW-0328">Glycosyltransferase</keyword>
<dbReference type="InterPro" id="IPR029057">
    <property type="entry name" value="PRTase-like"/>
</dbReference>
<protein>
    <submittedName>
        <fullName evidence="2">Phosphoribosyltransferase family protein</fullName>
    </submittedName>
</protein>
<dbReference type="Proteomes" id="UP001164653">
    <property type="component" value="Chromosome"/>
</dbReference>
<dbReference type="Gene3D" id="3.40.50.2020">
    <property type="match status" value="1"/>
</dbReference>
<gene>
    <name evidence="2" type="ORF">ON006_22975</name>
</gene>
<proteinExistence type="predicted"/>
<dbReference type="Pfam" id="PF00156">
    <property type="entry name" value="Pribosyltran"/>
    <property type="match status" value="1"/>
</dbReference>
<keyword evidence="2" id="KW-0808">Transferase</keyword>
<reference evidence="2" key="1">
    <citation type="submission" date="2022-11" db="EMBL/GenBank/DDBJ databases">
        <title>Dyadobacter pollutisoli sp. nov., isolated from plastic dumped soil.</title>
        <authorList>
            <person name="Kim J.M."/>
            <person name="Kim K.R."/>
            <person name="Lee J.K."/>
            <person name="Hao L."/>
            <person name="Jeon C.O."/>
        </authorList>
    </citation>
    <scope>NUCLEOTIDE SEQUENCE</scope>
    <source>
        <strain evidence="2">U1</strain>
    </source>
</reference>